<accession>A0A0B1NZX2</accession>
<evidence type="ECO:0000313" key="2">
    <source>
        <dbReference type="Proteomes" id="UP000030854"/>
    </source>
</evidence>
<protein>
    <submittedName>
        <fullName evidence="1">Uncharacterized protein</fullName>
    </submittedName>
</protein>
<proteinExistence type="predicted"/>
<keyword evidence="2" id="KW-1185">Reference proteome</keyword>
<dbReference type="Proteomes" id="UP000030854">
    <property type="component" value="Unassembled WGS sequence"/>
</dbReference>
<dbReference type="AlphaFoldDB" id="A0A0B1NZX2"/>
<dbReference type="HOGENOM" id="CLU_2833068_0_0_1"/>
<reference evidence="1 2" key="1">
    <citation type="journal article" date="2014" name="BMC Genomics">
        <title>Adaptive genomic structural variation in the grape powdery mildew pathogen, Erysiphe necator.</title>
        <authorList>
            <person name="Jones L."/>
            <person name="Riaz S."/>
            <person name="Morales-Cruz A."/>
            <person name="Amrine K.C."/>
            <person name="McGuire B."/>
            <person name="Gubler W.D."/>
            <person name="Walker M.A."/>
            <person name="Cantu D."/>
        </authorList>
    </citation>
    <scope>NUCLEOTIDE SEQUENCE [LARGE SCALE GENOMIC DNA]</scope>
    <source>
        <strain evidence="2">c</strain>
    </source>
</reference>
<name>A0A0B1NZX2_UNCNE</name>
<gene>
    <name evidence="1" type="ORF">EV44_g3805</name>
</gene>
<evidence type="ECO:0000313" key="1">
    <source>
        <dbReference type="EMBL" id="KHJ31917.1"/>
    </source>
</evidence>
<dbReference type="EMBL" id="JNVN01002484">
    <property type="protein sequence ID" value="KHJ31917.1"/>
    <property type="molecule type" value="Genomic_DNA"/>
</dbReference>
<sequence length="66" mass="6822">MDTIGASGGGYDIYQGSNLLYTGLAPLGSSAEAHDADLAVAVSGVKAALETVDASFFRKHPRVPRQ</sequence>
<organism evidence="1 2">
    <name type="scientific">Uncinula necator</name>
    <name type="common">Grape powdery mildew</name>
    <dbReference type="NCBI Taxonomy" id="52586"/>
    <lineage>
        <taxon>Eukaryota</taxon>
        <taxon>Fungi</taxon>
        <taxon>Dikarya</taxon>
        <taxon>Ascomycota</taxon>
        <taxon>Pezizomycotina</taxon>
        <taxon>Leotiomycetes</taxon>
        <taxon>Erysiphales</taxon>
        <taxon>Erysiphaceae</taxon>
        <taxon>Erysiphe</taxon>
    </lineage>
</organism>
<comment type="caution">
    <text evidence="1">The sequence shown here is derived from an EMBL/GenBank/DDBJ whole genome shotgun (WGS) entry which is preliminary data.</text>
</comment>